<dbReference type="CDD" id="cd00090">
    <property type="entry name" value="HTH_ARSR"/>
    <property type="match status" value="1"/>
</dbReference>
<dbReference type="SUPFAM" id="SSF46785">
    <property type="entry name" value="Winged helix' DNA-binding domain"/>
    <property type="match status" value="1"/>
</dbReference>
<dbReference type="GO" id="GO:0003677">
    <property type="term" value="F:DNA binding"/>
    <property type="evidence" value="ECO:0007669"/>
    <property type="project" value="UniProtKB-KW"/>
</dbReference>
<sequence>MPIIQSVERALKILDLFNEQEPELRITEISERMHLNKSTVHSLLRTLQEYGYIERNTENGKYKLGLKLFERGNFVTYNLDTRTIARKYLLDLSLKTGHTLHLVILEGKEAVYIDKVEGKSGNVEGSRIGRRATLHSSGVGKVLFAFRTEEEMNQILDGYIFEKRTTNTLTNKEDFLEEIAKIKKQGYAIDKEENEPGISCIAFPIYSYTNKVIAAFSISMPTPQLNDEQLNRIIPIMEQTAEQISKEMGYRS</sequence>
<dbReference type="EMBL" id="CCDI010000001">
    <property type="protein sequence ID" value="CDQ22483.1"/>
    <property type="molecule type" value="Genomic_DNA"/>
</dbReference>
<comment type="function">
    <text evidence="4">May be an activator protein for the gylABX operon.</text>
</comment>
<name>A0A024P376_9BACI</name>
<proteinExistence type="predicted"/>
<dbReference type="InterPro" id="IPR029016">
    <property type="entry name" value="GAF-like_dom_sf"/>
</dbReference>
<dbReference type="Gene3D" id="1.10.10.10">
    <property type="entry name" value="Winged helix-like DNA-binding domain superfamily/Winged helix DNA-binding domain"/>
    <property type="match status" value="1"/>
</dbReference>
<reference evidence="9" key="1">
    <citation type="submission" date="2014-03" db="EMBL/GenBank/DDBJ databases">
        <authorList>
            <person name="Urmite Genomes U."/>
        </authorList>
    </citation>
    <scope>NUCLEOTIDE SEQUENCE [LARGE SCALE GENOMIC DNA]</scope>
    <source>
        <strain evidence="9">HD-03</strain>
    </source>
</reference>
<dbReference type="Pfam" id="PF09339">
    <property type="entry name" value="HTH_IclR"/>
    <property type="match status" value="1"/>
</dbReference>
<dbReference type="Gene3D" id="3.30.450.40">
    <property type="match status" value="1"/>
</dbReference>
<dbReference type="InterPro" id="IPR014757">
    <property type="entry name" value="Tscrpt_reg_IclR_C"/>
</dbReference>
<dbReference type="Proteomes" id="UP000028868">
    <property type="component" value="Unassembled WGS sequence"/>
</dbReference>
<dbReference type="AlphaFoldDB" id="A0A024P376"/>
<evidence type="ECO:0000256" key="2">
    <source>
        <dbReference type="ARBA" id="ARBA00023125"/>
    </source>
</evidence>
<keyword evidence="9" id="KW-1185">Reference proteome</keyword>
<evidence type="ECO:0000259" key="6">
    <source>
        <dbReference type="PROSITE" id="PS51077"/>
    </source>
</evidence>
<dbReference type="InterPro" id="IPR036390">
    <property type="entry name" value="WH_DNA-bd_sf"/>
</dbReference>
<organism evidence="8 9">
    <name type="scientific">Halobacillus karajensis</name>
    <dbReference type="NCBI Taxonomy" id="195088"/>
    <lineage>
        <taxon>Bacteria</taxon>
        <taxon>Bacillati</taxon>
        <taxon>Bacillota</taxon>
        <taxon>Bacilli</taxon>
        <taxon>Bacillales</taxon>
        <taxon>Bacillaceae</taxon>
        <taxon>Halobacillus</taxon>
    </lineage>
</organism>
<comment type="caution">
    <text evidence="8">The sequence shown here is derived from an EMBL/GenBank/DDBJ whole genome shotgun (WGS) entry which is preliminary data.</text>
</comment>
<evidence type="ECO:0000313" key="9">
    <source>
        <dbReference type="Proteomes" id="UP000028868"/>
    </source>
</evidence>
<dbReference type="InterPro" id="IPR036388">
    <property type="entry name" value="WH-like_DNA-bd_sf"/>
</dbReference>
<dbReference type="PANTHER" id="PTHR30136:SF7">
    <property type="entry name" value="HTH-TYPE TRANSCRIPTIONAL REGULATOR KDGR-RELATED"/>
    <property type="match status" value="1"/>
</dbReference>
<dbReference type="PANTHER" id="PTHR30136">
    <property type="entry name" value="HELIX-TURN-HELIX TRANSCRIPTIONAL REGULATOR, ICLR FAMILY"/>
    <property type="match status" value="1"/>
</dbReference>
<dbReference type="Pfam" id="PF01614">
    <property type="entry name" value="IclR_C"/>
    <property type="match status" value="1"/>
</dbReference>
<dbReference type="SMART" id="SM00346">
    <property type="entry name" value="HTH_ICLR"/>
    <property type="match status" value="1"/>
</dbReference>
<dbReference type="SUPFAM" id="SSF55781">
    <property type="entry name" value="GAF domain-like"/>
    <property type="match status" value="1"/>
</dbReference>
<evidence type="ECO:0000256" key="3">
    <source>
        <dbReference type="ARBA" id="ARBA00023163"/>
    </source>
</evidence>
<reference evidence="8 9" key="2">
    <citation type="submission" date="2014-05" db="EMBL/GenBank/DDBJ databases">
        <title>Draft genome sequence of Halobacillus karajensis HK-03.</title>
        <authorList>
            <person name="Khelaifia S."/>
            <person name="Croce O."/>
            <person name="Lagier J.C."/>
            <person name="Raoult D."/>
        </authorList>
    </citation>
    <scope>NUCLEOTIDE SEQUENCE [LARGE SCALE GENOMIC DNA]</scope>
    <source>
        <strain evidence="8 9">HD-03</strain>
    </source>
</reference>
<evidence type="ECO:0000259" key="7">
    <source>
        <dbReference type="PROSITE" id="PS51078"/>
    </source>
</evidence>
<evidence type="ECO:0000256" key="5">
    <source>
        <dbReference type="ARBA" id="ARBA00070406"/>
    </source>
</evidence>
<evidence type="ECO:0000256" key="4">
    <source>
        <dbReference type="ARBA" id="ARBA00058938"/>
    </source>
</evidence>
<accession>A0A024P376</accession>
<dbReference type="GO" id="GO:0045892">
    <property type="term" value="P:negative regulation of DNA-templated transcription"/>
    <property type="evidence" value="ECO:0007669"/>
    <property type="project" value="UniProtKB-ARBA"/>
</dbReference>
<keyword evidence="2" id="KW-0238">DNA-binding</keyword>
<feature type="domain" description="IclR-ED" evidence="7">
    <location>
        <begin position="67"/>
        <end position="250"/>
    </location>
</feature>
<dbReference type="GO" id="GO:0003700">
    <property type="term" value="F:DNA-binding transcription factor activity"/>
    <property type="evidence" value="ECO:0007669"/>
    <property type="project" value="TreeGrafter"/>
</dbReference>
<keyword evidence="1" id="KW-0805">Transcription regulation</keyword>
<dbReference type="RefSeq" id="WP_035505823.1">
    <property type="nucleotide sequence ID" value="NZ_CCDH010000002.1"/>
</dbReference>
<protein>
    <recommendedName>
        <fullName evidence="5">Glycerol operon regulatory protein</fullName>
    </recommendedName>
</protein>
<dbReference type="InterPro" id="IPR050707">
    <property type="entry name" value="HTH_MetabolicPath_Reg"/>
</dbReference>
<evidence type="ECO:0000313" key="8">
    <source>
        <dbReference type="EMBL" id="CDQ22483.1"/>
    </source>
</evidence>
<dbReference type="PROSITE" id="PS51078">
    <property type="entry name" value="ICLR_ED"/>
    <property type="match status" value="1"/>
</dbReference>
<gene>
    <name evidence="8" type="primary">kdgR_1</name>
    <name evidence="8" type="ORF">BN983_00692</name>
</gene>
<dbReference type="PROSITE" id="PS51077">
    <property type="entry name" value="HTH_ICLR"/>
    <property type="match status" value="1"/>
</dbReference>
<feature type="domain" description="HTH iclR-type" evidence="6">
    <location>
        <begin position="4"/>
        <end position="66"/>
    </location>
</feature>
<evidence type="ECO:0000256" key="1">
    <source>
        <dbReference type="ARBA" id="ARBA00023015"/>
    </source>
</evidence>
<dbReference type="InterPro" id="IPR011991">
    <property type="entry name" value="ArsR-like_HTH"/>
</dbReference>
<keyword evidence="3" id="KW-0804">Transcription</keyword>
<dbReference type="InterPro" id="IPR005471">
    <property type="entry name" value="Tscrpt_reg_IclR_N"/>
</dbReference>
<dbReference type="FunFam" id="1.10.10.10:FF:000056">
    <property type="entry name" value="IclR family transcriptional regulator"/>
    <property type="match status" value="1"/>
</dbReference>